<comment type="subcellular location">
    <subcellularLocation>
        <location evidence="1">Membrane</location>
        <topology evidence="1">Multi-pass membrane protein</topology>
    </subcellularLocation>
</comment>
<feature type="transmembrane region" description="Helical" evidence="5">
    <location>
        <begin position="168"/>
        <end position="192"/>
    </location>
</feature>
<evidence type="ECO:0000256" key="2">
    <source>
        <dbReference type="ARBA" id="ARBA00022692"/>
    </source>
</evidence>
<dbReference type="InterPro" id="IPR005828">
    <property type="entry name" value="MFS_sugar_transport-like"/>
</dbReference>
<evidence type="ECO:0000313" key="8">
    <source>
        <dbReference type="Proteomes" id="UP001159364"/>
    </source>
</evidence>
<proteinExistence type="predicted"/>
<feature type="transmembrane region" description="Helical" evidence="5">
    <location>
        <begin position="100"/>
        <end position="119"/>
    </location>
</feature>
<keyword evidence="3 5" id="KW-1133">Transmembrane helix</keyword>
<dbReference type="EMBL" id="JAIWQS010000051">
    <property type="protein sequence ID" value="KAJ8747950.1"/>
    <property type="molecule type" value="Genomic_DNA"/>
</dbReference>
<protein>
    <recommendedName>
        <fullName evidence="6">Major facilitator superfamily (MFS) profile domain-containing protein</fullName>
    </recommendedName>
</protein>
<keyword evidence="8" id="KW-1185">Reference proteome</keyword>
<keyword evidence="4 5" id="KW-0472">Membrane</keyword>
<feature type="transmembrane region" description="Helical" evidence="5">
    <location>
        <begin position="480"/>
        <end position="498"/>
    </location>
</feature>
<evidence type="ECO:0000256" key="5">
    <source>
        <dbReference type="SAM" id="Phobius"/>
    </source>
</evidence>
<feature type="transmembrane region" description="Helical" evidence="5">
    <location>
        <begin position="409"/>
        <end position="434"/>
    </location>
</feature>
<dbReference type="InterPro" id="IPR020846">
    <property type="entry name" value="MFS_dom"/>
</dbReference>
<reference evidence="7 8" key="1">
    <citation type="submission" date="2021-09" db="EMBL/GenBank/DDBJ databases">
        <title>Genomic insights and catalytic innovation underlie evolution of tropane alkaloids biosynthesis.</title>
        <authorList>
            <person name="Wang Y.-J."/>
            <person name="Tian T."/>
            <person name="Huang J.-P."/>
            <person name="Huang S.-X."/>
        </authorList>
    </citation>
    <scope>NUCLEOTIDE SEQUENCE [LARGE SCALE GENOMIC DNA]</scope>
    <source>
        <strain evidence="7">KIB-2018</strain>
        <tissue evidence="7">Leaf</tissue>
    </source>
</reference>
<evidence type="ECO:0000313" key="7">
    <source>
        <dbReference type="EMBL" id="KAJ8747950.1"/>
    </source>
</evidence>
<feature type="transmembrane region" description="Helical" evidence="5">
    <location>
        <begin position="446"/>
        <end position="468"/>
    </location>
</feature>
<feature type="transmembrane region" description="Helical" evidence="5">
    <location>
        <begin position="125"/>
        <end position="147"/>
    </location>
</feature>
<dbReference type="Gene3D" id="1.20.1250.20">
    <property type="entry name" value="MFS general substrate transporter like domains"/>
    <property type="match status" value="2"/>
</dbReference>
<dbReference type="Pfam" id="PF00083">
    <property type="entry name" value="Sugar_tr"/>
    <property type="match status" value="1"/>
</dbReference>
<accession>A0AAV8S7D5</accession>
<dbReference type="CDD" id="cd17364">
    <property type="entry name" value="MFS_PhT"/>
    <property type="match status" value="1"/>
</dbReference>
<dbReference type="GO" id="GO:0016020">
    <property type="term" value="C:membrane"/>
    <property type="evidence" value="ECO:0007669"/>
    <property type="project" value="UniProtKB-SubCell"/>
</dbReference>
<evidence type="ECO:0000259" key="6">
    <source>
        <dbReference type="PROSITE" id="PS50850"/>
    </source>
</evidence>
<name>A0AAV8S7D5_9ROSI</name>
<dbReference type="GO" id="GO:0022857">
    <property type="term" value="F:transmembrane transporter activity"/>
    <property type="evidence" value="ECO:0007669"/>
    <property type="project" value="InterPro"/>
</dbReference>
<feature type="domain" description="Major facilitator superfamily (MFS) profile" evidence="6">
    <location>
        <begin position="24"/>
        <end position="502"/>
    </location>
</feature>
<organism evidence="7 8">
    <name type="scientific">Erythroxylum novogranatense</name>
    <dbReference type="NCBI Taxonomy" id="1862640"/>
    <lineage>
        <taxon>Eukaryota</taxon>
        <taxon>Viridiplantae</taxon>
        <taxon>Streptophyta</taxon>
        <taxon>Embryophyta</taxon>
        <taxon>Tracheophyta</taxon>
        <taxon>Spermatophyta</taxon>
        <taxon>Magnoliopsida</taxon>
        <taxon>eudicotyledons</taxon>
        <taxon>Gunneridae</taxon>
        <taxon>Pentapetalae</taxon>
        <taxon>rosids</taxon>
        <taxon>fabids</taxon>
        <taxon>Malpighiales</taxon>
        <taxon>Erythroxylaceae</taxon>
        <taxon>Erythroxylum</taxon>
    </lineage>
</organism>
<keyword evidence="2 5" id="KW-0812">Transmembrane</keyword>
<comment type="caution">
    <text evidence="7">The sequence shown here is derived from an EMBL/GenBank/DDBJ whole genome shotgun (WGS) entry which is preliminary data.</text>
</comment>
<feature type="transmembrane region" description="Helical" evidence="5">
    <location>
        <begin position="378"/>
        <end position="397"/>
    </location>
</feature>
<feature type="transmembrane region" description="Helical" evidence="5">
    <location>
        <begin position="352"/>
        <end position="372"/>
    </location>
</feature>
<dbReference type="Proteomes" id="UP001159364">
    <property type="component" value="Unassembled WGS sequence"/>
</dbReference>
<dbReference type="InterPro" id="IPR036259">
    <property type="entry name" value="MFS_trans_sf"/>
</dbReference>
<sequence>MVSNNLAVLNAMDDAATQKYHFVVLGITGMGFFTTTYNIFCINAITKLLGRIYFCDPLLKEPGTLPQFVNNIVNGAALTGTFCGQLYFGWLGDRIGRKKAYEMTLIIIFFCALFSGLPFGSPGSVIAILCFFRFWLGVALGGTYPLCATIMSENANRKTRGTFLSGLFTMQGFGIIFSGLVPMVLSKIFLIYYDAKPFYQDPAHSTQSQGNILWRIVLMVGALPAAITYFWLRKMPETPRYTAVIKPDPRYDAARNAVTDMRRVLKIHVHEDPDEEQKISKFKAVNSYPLSSNPFFERHGIHLIGAMCSWSLLDIAFYSQNLTQKDLFPGMGLTKNPTKVSAIEEVYQLSRAMFIAAFLGTFPGYLCTVFLIDKLGRLAIQLMGFLMMSAFMLLMGVKYDYIRDQNPALFAVLYSLTFFFANFGPNSTTFIISAELFPTRMRCLCHGLSAAAGKLGAMVGTFVVQTYTLKQGRDRIKHSLMVLAFTNMLGFCCTFLVTETKGLSLEELSGEDGGENEIEVNVPLMTNMGIHGSESEDS</sequence>
<evidence type="ECO:0000256" key="1">
    <source>
        <dbReference type="ARBA" id="ARBA00004141"/>
    </source>
</evidence>
<dbReference type="PANTHER" id="PTHR24064">
    <property type="entry name" value="SOLUTE CARRIER FAMILY 22 MEMBER"/>
    <property type="match status" value="1"/>
</dbReference>
<dbReference type="PROSITE" id="PS50850">
    <property type="entry name" value="MFS"/>
    <property type="match status" value="1"/>
</dbReference>
<feature type="transmembrane region" description="Helical" evidence="5">
    <location>
        <begin position="20"/>
        <end position="42"/>
    </location>
</feature>
<feature type="transmembrane region" description="Helical" evidence="5">
    <location>
        <begin position="212"/>
        <end position="232"/>
    </location>
</feature>
<dbReference type="AlphaFoldDB" id="A0AAV8S7D5"/>
<evidence type="ECO:0000256" key="3">
    <source>
        <dbReference type="ARBA" id="ARBA00022989"/>
    </source>
</evidence>
<evidence type="ECO:0000256" key="4">
    <source>
        <dbReference type="ARBA" id="ARBA00023136"/>
    </source>
</evidence>
<gene>
    <name evidence="7" type="ORF">K2173_001424</name>
</gene>
<dbReference type="SUPFAM" id="SSF103473">
    <property type="entry name" value="MFS general substrate transporter"/>
    <property type="match status" value="1"/>
</dbReference>